<evidence type="ECO:0008006" key="3">
    <source>
        <dbReference type="Google" id="ProtNLM"/>
    </source>
</evidence>
<comment type="caution">
    <text evidence="1">The sequence shown here is derived from an EMBL/GenBank/DDBJ whole genome shotgun (WGS) entry which is preliminary data.</text>
</comment>
<evidence type="ECO:0000313" key="1">
    <source>
        <dbReference type="EMBL" id="PXY84123.1"/>
    </source>
</evidence>
<accession>A0ABX5N0A1</accession>
<dbReference type="Proteomes" id="UP000247698">
    <property type="component" value="Unassembled WGS sequence"/>
</dbReference>
<sequence length="137" mass="16381">MSTTSFNDYRFKGFKYQNQSHKYWDFKQQVNDDESKVLIRISPDNVFGYMGYKGWTNYVLKLDRDHCLFLKNWQYFEGYYGTYVVLDKNYFKVADAREPFEDMISQGDMLTWDDALDIAKEQQNLISEDNLVLVAKN</sequence>
<gene>
    <name evidence="1" type="ORF">DK873_02870</name>
</gene>
<keyword evidence="2" id="KW-1185">Reference proteome</keyword>
<dbReference type="RefSeq" id="WP_110445748.1">
    <property type="nucleotide sequence ID" value="NZ_QGLG01000002.1"/>
</dbReference>
<dbReference type="EMBL" id="QGLG01000002">
    <property type="protein sequence ID" value="PXY84123.1"/>
    <property type="molecule type" value="Genomic_DNA"/>
</dbReference>
<name>A0ABX5N0A1_9LACO</name>
<reference evidence="1 2" key="1">
    <citation type="submission" date="2018-05" db="EMBL/GenBank/DDBJ databases">
        <title>Reference genomes for bee gut microbiota database.</title>
        <authorList>
            <person name="Ellegaard K.M."/>
        </authorList>
    </citation>
    <scope>NUCLEOTIDE SEQUENCE [LARGE SCALE GENOMIC DNA]</scope>
    <source>
        <strain evidence="1 2">ESL0184</strain>
    </source>
</reference>
<organism evidence="1 2">
    <name type="scientific">Lactobacillus melliventris</name>
    <dbReference type="NCBI Taxonomy" id="1218507"/>
    <lineage>
        <taxon>Bacteria</taxon>
        <taxon>Bacillati</taxon>
        <taxon>Bacillota</taxon>
        <taxon>Bacilli</taxon>
        <taxon>Lactobacillales</taxon>
        <taxon>Lactobacillaceae</taxon>
        <taxon>Lactobacillus</taxon>
    </lineage>
</organism>
<protein>
    <recommendedName>
        <fullName evidence="3">DUF402 domain-containing protein</fullName>
    </recommendedName>
</protein>
<evidence type="ECO:0000313" key="2">
    <source>
        <dbReference type="Proteomes" id="UP000247698"/>
    </source>
</evidence>
<proteinExistence type="predicted"/>